<comment type="caution">
    <text evidence="2">The sequence shown here is derived from an EMBL/GenBank/DDBJ whole genome shotgun (WGS) entry which is preliminary data.</text>
</comment>
<proteinExistence type="predicted"/>
<reference evidence="2" key="1">
    <citation type="submission" date="2020-09" db="EMBL/GenBank/DDBJ databases">
        <title>Comparative genome analyses of four rice-infecting Rhizoctonia solani isolates reveal extensive enrichment of homogalacturonan modification genes.</title>
        <authorList>
            <person name="Lee D.-Y."/>
            <person name="Jeon J."/>
            <person name="Kim K.-T."/>
            <person name="Cheong K."/>
            <person name="Song H."/>
            <person name="Choi G."/>
            <person name="Ko J."/>
            <person name="Opiyo S.O."/>
            <person name="Zuo S."/>
            <person name="Madhav S."/>
            <person name="Lee Y.-H."/>
            <person name="Wang G.-L."/>
        </authorList>
    </citation>
    <scope>NUCLEOTIDE SEQUENCE</scope>
    <source>
        <strain evidence="2">AG1-IA B2</strain>
    </source>
</reference>
<keyword evidence="1" id="KW-0812">Transmembrane</keyword>
<evidence type="ECO:0000313" key="2">
    <source>
        <dbReference type="EMBL" id="KAF8748475.1"/>
    </source>
</evidence>
<sequence length="240" mass="25119">MYPTKASSTLSISNLSSHITVTRTVIVPPLPTTTIFTAVSLSSSPATTLVLTRSLLAPVPNVPTTTSRAIETVTQTAWYVPVPTTVSYISVTTATVTDVFTLTPTPTTVVVISETTKLRKSTVTEEGETVTQLYTVLNPTTVIVDPTNSQLSLRNQGATLTPNANSIALTTPTPAPVEVESNHVNKGAIAGGVIGGVVGVALLLTALILAIRWRRKKQSSGNMLVGSPVAVESGMTEPRL</sequence>
<feature type="transmembrane region" description="Helical" evidence="1">
    <location>
        <begin position="188"/>
        <end position="211"/>
    </location>
</feature>
<organism evidence="2 3">
    <name type="scientific">Rhizoctonia solani</name>
    <dbReference type="NCBI Taxonomy" id="456999"/>
    <lineage>
        <taxon>Eukaryota</taxon>
        <taxon>Fungi</taxon>
        <taxon>Dikarya</taxon>
        <taxon>Basidiomycota</taxon>
        <taxon>Agaricomycotina</taxon>
        <taxon>Agaricomycetes</taxon>
        <taxon>Cantharellales</taxon>
        <taxon>Ceratobasidiaceae</taxon>
        <taxon>Rhizoctonia</taxon>
    </lineage>
</organism>
<name>A0A8H7I1I9_9AGAM</name>
<evidence type="ECO:0000256" key="1">
    <source>
        <dbReference type="SAM" id="Phobius"/>
    </source>
</evidence>
<protein>
    <submittedName>
        <fullName evidence="2">Uncharacterized protein</fullName>
    </submittedName>
</protein>
<dbReference type="AlphaFoldDB" id="A0A8H7I1I9"/>
<accession>A0A8H7I1I9</accession>
<dbReference type="Proteomes" id="UP000614334">
    <property type="component" value="Unassembled WGS sequence"/>
</dbReference>
<keyword evidence="1" id="KW-0472">Membrane</keyword>
<keyword evidence="1" id="KW-1133">Transmembrane helix</keyword>
<gene>
    <name evidence="2" type="ORF">RHS01_10790</name>
</gene>
<evidence type="ECO:0000313" key="3">
    <source>
        <dbReference type="Proteomes" id="UP000614334"/>
    </source>
</evidence>
<dbReference type="EMBL" id="JACYCF010000038">
    <property type="protein sequence ID" value="KAF8748475.1"/>
    <property type="molecule type" value="Genomic_DNA"/>
</dbReference>